<dbReference type="FunFam" id="3.40.190.10:FF:000086">
    <property type="entry name" value="Probable porphobilinogen deaminase"/>
    <property type="match status" value="1"/>
</dbReference>
<dbReference type="EMBL" id="CP001337">
    <property type="protein sequence ID" value="ACL24197.1"/>
    <property type="molecule type" value="Genomic_DNA"/>
</dbReference>
<comment type="catalytic activity">
    <reaction evidence="7 8">
        <text>4 porphobilinogen + H2O = hydroxymethylbilane + 4 NH4(+)</text>
        <dbReference type="Rhea" id="RHEA:13185"/>
        <dbReference type="ChEBI" id="CHEBI:15377"/>
        <dbReference type="ChEBI" id="CHEBI:28938"/>
        <dbReference type="ChEBI" id="CHEBI:57845"/>
        <dbReference type="ChEBI" id="CHEBI:58126"/>
        <dbReference type="EC" id="2.5.1.61"/>
    </reaction>
</comment>
<sequence>MARLLLGTRGSALARTQSEWVANVLRNTFADLSVELRIITTTGDRVLDVALSAVGDKGLFVKELEQALLAGDVDLCVHSAKDMPTATPPGLMLSAFPVREDPRDVLVVRHADVGTDLATLPTGARIGTSSLRRASQLRYHRPDLHLNDVRGNVDTRLRKLASDQYDALILAAAGLRRLGLWDGTPGASIGAALVYPLDPSVMLPAVAQGILAVETRTDDETTNRLVAALDDSAARTAALAERAFLRRLEGGCQIPVAAHAVLTEAGLHFRGMVGALDGSTLVFAEQVGDPAQPEAVGIAVAEAVLAQGGEAILAAIRSQQEAQR</sequence>
<dbReference type="Pfam" id="PF01379">
    <property type="entry name" value="Porphobil_deam"/>
    <property type="match status" value="1"/>
</dbReference>
<dbReference type="NCBIfam" id="TIGR00212">
    <property type="entry name" value="hemC"/>
    <property type="match status" value="1"/>
</dbReference>
<dbReference type="Proteomes" id="UP000002508">
    <property type="component" value="Chromosome"/>
</dbReference>
<evidence type="ECO:0000256" key="1">
    <source>
        <dbReference type="ARBA" id="ARBA00002869"/>
    </source>
</evidence>
<dbReference type="Pfam" id="PF03900">
    <property type="entry name" value="Porphobil_deamC"/>
    <property type="match status" value="1"/>
</dbReference>
<dbReference type="PROSITE" id="PS00533">
    <property type="entry name" value="PORPHOBILINOGEN_DEAM"/>
    <property type="match status" value="1"/>
</dbReference>
<evidence type="ECO:0000256" key="7">
    <source>
        <dbReference type="ARBA" id="ARBA00048169"/>
    </source>
</evidence>
<comment type="subunit">
    <text evidence="4 8">Monomer.</text>
</comment>
<keyword evidence="5 8" id="KW-0808">Transferase</keyword>
<reference evidence="11" key="1">
    <citation type="submission" date="2008-12" db="EMBL/GenBank/DDBJ databases">
        <title>Complete sequence of Chloroflexus aggregans DSM 9485.</title>
        <authorList>
            <consortium name="US DOE Joint Genome Institute"/>
            <person name="Lucas S."/>
            <person name="Copeland A."/>
            <person name="Lapidus A."/>
            <person name="Glavina del Rio T."/>
            <person name="Dalin E."/>
            <person name="Tice H."/>
            <person name="Pitluck S."/>
            <person name="Foster B."/>
            <person name="Larimer F."/>
            <person name="Land M."/>
            <person name="Hauser L."/>
            <person name="Kyrpides N."/>
            <person name="Mikhailova N."/>
            <person name="Bryant D."/>
            <person name="Richardson P."/>
        </authorList>
    </citation>
    <scope>NUCLEOTIDE SEQUENCE</scope>
    <source>
        <strain evidence="11">DSM 9485</strain>
    </source>
</reference>
<feature type="domain" description="Porphobilinogen deaminase C-terminal" evidence="10">
    <location>
        <begin position="237"/>
        <end position="305"/>
    </location>
</feature>
<dbReference type="CDD" id="cd13646">
    <property type="entry name" value="PBP2_EcHMBS_like"/>
    <property type="match status" value="1"/>
</dbReference>
<evidence type="ECO:0000313" key="11">
    <source>
        <dbReference type="EMBL" id="ACL24197.1"/>
    </source>
</evidence>
<comment type="miscellaneous">
    <text evidence="8">The porphobilinogen subunits are added to the dipyrromethane group.</text>
</comment>
<comment type="pathway">
    <text evidence="2 8">Porphyrin-containing compound metabolism; protoporphyrin-IX biosynthesis; coproporphyrinogen-III from 5-aminolevulinate: step 2/4.</text>
</comment>
<dbReference type="GO" id="GO:0005737">
    <property type="term" value="C:cytoplasm"/>
    <property type="evidence" value="ECO:0007669"/>
    <property type="project" value="UniProtKB-UniRule"/>
</dbReference>
<comment type="cofactor">
    <cofactor evidence="8">
        <name>dipyrromethane</name>
        <dbReference type="ChEBI" id="CHEBI:60342"/>
    </cofactor>
    <text evidence="8">Binds 1 dipyrromethane group covalently.</text>
</comment>
<dbReference type="RefSeq" id="WP_012616561.1">
    <property type="nucleotide sequence ID" value="NC_011831.1"/>
</dbReference>
<keyword evidence="12" id="KW-1185">Reference proteome</keyword>
<dbReference type="EC" id="2.5.1.61" evidence="8"/>
<dbReference type="InterPro" id="IPR022417">
    <property type="entry name" value="Porphobilin_deaminase_N"/>
</dbReference>
<protein>
    <recommendedName>
        <fullName evidence="8">Porphobilinogen deaminase</fullName>
        <shortName evidence="8">PBG</shortName>
        <ecNumber evidence="8">2.5.1.61</ecNumber>
    </recommendedName>
    <alternativeName>
        <fullName evidence="8">Hydroxymethylbilane synthase</fullName>
        <shortName evidence="8">HMBS</shortName>
    </alternativeName>
    <alternativeName>
        <fullName evidence="8">Pre-uroporphyrinogen synthase</fullName>
    </alternativeName>
</protein>
<dbReference type="PRINTS" id="PR00151">
    <property type="entry name" value="PORPHBDMNASE"/>
</dbReference>
<name>B8G818_CHLAD</name>
<dbReference type="InterPro" id="IPR000860">
    <property type="entry name" value="HemC"/>
</dbReference>
<dbReference type="PANTHER" id="PTHR11557">
    <property type="entry name" value="PORPHOBILINOGEN DEAMINASE"/>
    <property type="match status" value="1"/>
</dbReference>
<dbReference type="UniPathway" id="UPA00668"/>
<keyword evidence="6 8" id="KW-0627">Porphyrin biosynthesis</keyword>
<dbReference type="InterPro" id="IPR022418">
    <property type="entry name" value="Porphobilinogen_deaminase_C"/>
</dbReference>
<dbReference type="GO" id="GO:0004418">
    <property type="term" value="F:hydroxymethylbilane synthase activity"/>
    <property type="evidence" value="ECO:0007669"/>
    <property type="project" value="UniProtKB-UniRule"/>
</dbReference>
<feature type="domain" description="Porphobilinogen deaminase N-terminal" evidence="9">
    <location>
        <begin position="5"/>
        <end position="223"/>
    </location>
</feature>
<feature type="modified residue" description="S-(dipyrrolylmethanemethyl)cysteine" evidence="8">
    <location>
        <position position="252"/>
    </location>
</feature>
<dbReference type="PIRSF" id="PIRSF001438">
    <property type="entry name" value="4pyrrol_synth_OHMeBilane_synth"/>
    <property type="match status" value="1"/>
</dbReference>
<organism evidence="11 12">
    <name type="scientific">Chloroflexus aggregans (strain MD-66 / DSM 9485)</name>
    <dbReference type="NCBI Taxonomy" id="326427"/>
    <lineage>
        <taxon>Bacteria</taxon>
        <taxon>Bacillati</taxon>
        <taxon>Chloroflexota</taxon>
        <taxon>Chloroflexia</taxon>
        <taxon>Chloroflexales</taxon>
        <taxon>Chloroflexineae</taxon>
        <taxon>Chloroflexaceae</taxon>
        <taxon>Chloroflexus</taxon>
    </lineage>
</organism>
<comment type="function">
    <text evidence="1 8">Tetrapolymerization of the monopyrrole PBG into the hydroxymethylbilane pre-uroporphyrinogen in several discrete steps.</text>
</comment>
<evidence type="ECO:0000256" key="5">
    <source>
        <dbReference type="ARBA" id="ARBA00022679"/>
    </source>
</evidence>
<dbReference type="InterPro" id="IPR022419">
    <property type="entry name" value="Porphobilin_deaminase_cofac_BS"/>
</dbReference>
<evidence type="ECO:0000256" key="4">
    <source>
        <dbReference type="ARBA" id="ARBA00011245"/>
    </source>
</evidence>
<gene>
    <name evidence="8" type="primary">hemC</name>
    <name evidence="11" type="ordered locus">Cagg_1289</name>
</gene>
<dbReference type="FunFam" id="3.40.190.10:FF:000005">
    <property type="entry name" value="Porphobilinogen deaminase"/>
    <property type="match status" value="1"/>
</dbReference>
<evidence type="ECO:0000259" key="9">
    <source>
        <dbReference type="Pfam" id="PF01379"/>
    </source>
</evidence>
<comment type="similarity">
    <text evidence="3 8">Belongs to the HMBS family.</text>
</comment>
<comment type="pathway">
    <text evidence="8">Porphyrin-containing compound metabolism; chlorophyll biosynthesis.</text>
</comment>
<evidence type="ECO:0000256" key="2">
    <source>
        <dbReference type="ARBA" id="ARBA00004735"/>
    </source>
</evidence>
<evidence type="ECO:0000256" key="3">
    <source>
        <dbReference type="ARBA" id="ARBA00005638"/>
    </source>
</evidence>
<dbReference type="PANTHER" id="PTHR11557:SF0">
    <property type="entry name" value="PORPHOBILINOGEN DEAMINASE"/>
    <property type="match status" value="1"/>
</dbReference>
<evidence type="ECO:0000256" key="8">
    <source>
        <dbReference type="HAMAP-Rule" id="MF_00260"/>
    </source>
</evidence>
<dbReference type="HAMAP" id="MF_00260">
    <property type="entry name" value="Porphobil_deam"/>
    <property type="match status" value="1"/>
</dbReference>
<dbReference type="Gene3D" id="3.30.160.40">
    <property type="entry name" value="Porphobilinogen deaminase, C-terminal domain"/>
    <property type="match status" value="1"/>
</dbReference>
<evidence type="ECO:0000259" key="10">
    <source>
        <dbReference type="Pfam" id="PF03900"/>
    </source>
</evidence>
<dbReference type="UniPathway" id="UPA00251">
    <property type="reaction ID" value="UER00319"/>
</dbReference>
<dbReference type="InterPro" id="IPR036803">
    <property type="entry name" value="Porphobilinogen_deaminase_C_sf"/>
</dbReference>
<keyword evidence="8" id="KW-0149">Chlorophyll biosynthesis</keyword>
<dbReference type="KEGG" id="cag:Cagg_1289"/>
<proteinExistence type="inferred from homology"/>
<dbReference type="GO" id="GO:0006782">
    <property type="term" value="P:protoporphyrinogen IX biosynthetic process"/>
    <property type="evidence" value="ECO:0007669"/>
    <property type="project" value="UniProtKB-UniRule"/>
</dbReference>
<dbReference type="HOGENOM" id="CLU_019704_0_2_0"/>
<dbReference type="AlphaFoldDB" id="B8G818"/>
<dbReference type="GO" id="GO:0015995">
    <property type="term" value="P:chlorophyll biosynthetic process"/>
    <property type="evidence" value="ECO:0007669"/>
    <property type="project" value="UniProtKB-UniRule"/>
</dbReference>
<dbReference type="Gene3D" id="3.40.190.10">
    <property type="entry name" value="Periplasmic binding protein-like II"/>
    <property type="match status" value="2"/>
</dbReference>
<dbReference type="STRING" id="326427.Cagg_1289"/>
<accession>B8G818</accession>
<evidence type="ECO:0000256" key="6">
    <source>
        <dbReference type="ARBA" id="ARBA00023244"/>
    </source>
</evidence>
<dbReference type="eggNOG" id="COG0181">
    <property type="taxonomic scope" value="Bacteria"/>
</dbReference>
<dbReference type="SUPFAM" id="SSF54782">
    <property type="entry name" value="Porphobilinogen deaminase (hydroxymethylbilane synthase), C-terminal domain"/>
    <property type="match status" value="1"/>
</dbReference>
<dbReference type="SUPFAM" id="SSF53850">
    <property type="entry name" value="Periplasmic binding protein-like II"/>
    <property type="match status" value="1"/>
</dbReference>
<evidence type="ECO:0000313" key="12">
    <source>
        <dbReference type="Proteomes" id="UP000002508"/>
    </source>
</evidence>
<dbReference type="OrthoDB" id="9810298at2"/>